<evidence type="ECO:0000313" key="2">
    <source>
        <dbReference type="Proteomes" id="UP000199467"/>
    </source>
</evidence>
<dbReference type="AlphaFoldDB" id="A0A1G6P3N9"/>
<dbReference type="Proteomes" id="UP000199467">
    <property type="component" value="Unassembled WGS sequence"/>
</dbReference>
<reference evidence="2" key="1">
    <citation type="submission" date="2016-10" db="EMBL/GenBank/DDBJ databases">
        <authorList>
            <person name="Varghese N."/>
            <person name="Submissions S."/>
        </authorList>
    </citation>
    <scope>NUCLEOTIDE SEQUENCE [LARGE SCALE GENOMIC DNA]</scope>
    <source>
        <strain evidence="2">DSM 26382</strain>
    </source>
</reference>
<evidence type="ECO:0000313" key="1">
    <source>
        <dbReference type="EMBL" id="SDC74035.1"/>
    </source>
</evidence>
<protein>
    <submittedName>
        <fullName evidence="1">Uncharacterized protein</fullName>
    </submittedName>
</protein>
<organism evidence="1 2">
    <name type="scientific">Ectopseudomonas chengduensis</name>
    <dbReference type="NCBI Taxonomy" id="489632"/>
    <lineage>
        <taxon>Bacteria</taxon>
        <taxon>Pseudomonadati</taxon>
        <taxon>Pseudomonadota</taxon>
        <taxon>Gammaproteobacteria</taxon>
        <taxon>Pseudomonadales</taxon>
        <taxon>Pseudomonadaceae</taxon>
        <taxon>Ectopseudomonas</taxon>
    </lineage>
</organism>
<sequence>MIAALADRATVLGIVAGLAFLAGWKVNGWRLGEGIAQGQVEAVTIVRVIERQQQSVADAEGQKGHDQLEELQRRAADAGAAADGLRKQASSLATQLATCNAGTAGERTARERAASVLADVLGEMESEGRWLAAEADGRRIKGLTCERTYEGVKAAPLNLQSP</sequence>
<accession>A0A1G6P3N9</accession>
<dbReference type="EMBL" id="FMZQ01000006">
    <property type="protein sequence ID" value="SDC74035.1"/>
    <property type="molecule type" value="Genomic_DNA"/>
</dbReference>
<dbReference type="Pfam" id="PF10721">
    <property type="entry name" value="DUF2514"/>
    <property type="match status" value="1"/>
</dbReference>
<name>A0A1G6P3N9_9GAMM</name>
<dbReference type="InterPro" id="IPR019659">
    <property type="entry name" value="DUF2514"/>
</dbReference>
<gene>
    <name evidence="1" type="ORF">SAMN05216576_10657</name>
</gene>
<proteinExistence type="predicted"/>
<keyword evidence="2" id="KW-1185">Reference proteome</keyword>
<dbReference type="RefSeq" id="WP_090336700.1">
    <property type="nucleotide sequence ID" value="NZ_FMZQ01000006.1"/>
</dbReference>